<evidence type="ECO:0000256" key="4">
    <source>
        <dbReference type="SAM" id="MobiDB-lite"/>
    </source>
</evidence>
<feature type="region of interest" description="Disordered" evidence="4">
    <location>
        <begin position="245"/>
        <end position="278"/>
    </location>
</feature>
<organism evidence="5 6">
    <name type="scientific">Geosmithia morbida</name>
    <dbReference type="NCBI Taxonomy" id="1094350"/>
    <lineage>
        <taxon>Eukaryota</taxon>
        <taxon>Fungi</taxon>
        <taxon>Dikarya</taxon>
        <taxon>Ascomycota</taxon>
        <taxon>Pezizomycotina</taxon>
        <taxon>Sordariomycetes</taxon>
        <taxon>Hypocreomycetidae</taxon>
        <taxon>Hypocreales</taxon>
        <taxon>Bionectriaceae</taxon>
        <taxon>Geosmithia</taxon>
    </lineage>
</organism>
<feature type="compositionally biased region" description="Basic and acidic residues" evidence="4">
    <location>
        <begin position="245"/>
        <end position="256"/>
    </location>
</feature>
<accession>A0A9P4YPK6</accession>
<dbReference type="SUPFAM" id="SSF143113">
    <property type="entry name" value="NAP-like"/>
    <property type="match status" value="1"/>
</dbReference>
<feature type="region of interest" description="Disordered" evidence="4">
    <location>
        <begin position="314"/>
        <end position="344"/>
    </location>
</feature>
<feature type="compositionally biased region" description="Acidic residues" evidence="4">
    <location>
        <begin position="314"/>
        <end position="336"/>
    </location>
</feature>
<dbReference type="InterPro" id="IPR037231">
    <property type="entry name" value="NAP-like_sf"/>
</dbReference>
<dbReference type="OrthoDB" id="19419at2759"/>
<dbReference type="GeneID" id="55969577"/>
<evidence type="ECO:0000256" key="2">
    <source>
        <dbReference type="RuleBase" id="RU003876"/>
    </source>
</evidence>
<evidence type="ECO:0000256" key="3">
    <source>
        <dbReference type="SAM" id="Coils"/>
    </source>
</evidence>
<dbReference type="PANTHER" id="PTHR11875">
    <property type="entry name" value="TESTIS-SPECIFIC Y-ENCODED PROTEIN"/>
    <property type="match status" value="1"/>
</dbReference>
<protein>
    <submittedName>
        <fullName evidence="5">Nucleosome assembly protein (NAP)</fullName>
    </submittedName>
</protein>
<dbReference type="InterPro" id="IPR002164">
    <property type="entry name" value="NAP_family"/>
</dbReference>
<keyword evidence="6" id="KW-1185">Reference proteome</keyword>
<evidence type="ECO:0000256" key="1">
    <source>
        <dbReference type="ARBA" id="ARBA00009947"/>
    </source>
</evidence>
<dbReference type="GO" id="GO:0005634">
    <property type="term" value="C:nucleus"/>
    <property type="evidence" value="ECO:0007669"/>
    <property type="project" value="InterPro"/>
</dbReference>
<evidence type="ECO:0000313" key="6">
    <source>
        <dbReference type="Proteomes" id="UP000749293"/>
    </source>
</evidence>
<comment type="caution">
    <text evidence="5">The sequence shown here is derived from an EMBL/GenBank/DDBJ whole genome shotgun (WGS) entry which is preliminary data.</text>
</comment>
<dbReference type="EMBL" id="JAANYQ010000018">
    <property type="protein sequence ID" value="KAF4120222.1"/>
    <property type="molecule type" value="Genomic_DNA"/>
</dbReference>
<evidence type="ECO:0000313" key="5">
    <source>
        <dbReference type="EMBL" id="KAF4120222.1"/>
    </source>
</evidence>
<feature type="coiled-coil region" evidence="3">
    <location>
        <begin position="2"/>
        <end position="29"/>
    </location>
</feature>
<dbReference type="Gene3D" id="3.30.1120.90">
    <property type="entry name" value="Nucleosome assembly protein"/>
    <property type="match status" value="1"/>
</dbReference>
<gene>
    <name evidence="5" type="ORF">GMORB2_3349</name>
</gene>
<dbReference type="GO" id="GO:0006334">
    <property type="term" value="P:nucleosome assembly"/>
    <property type="evidence" value="ECO:0007669"/>
    <property type="project" value="InterPro"/>
</dbReference>
<feature type="compositionally biased region" description="Acidic residues" evidence="4">
    <location>
        <begin position="267"/>
        <end position="278"/>
    </location>
</feature>
<name>A0A9P4YPK6_9HYPO</name>
<dbReference type="AlphaFoldDB" id="A0A9P4YPK6"/>
<proteinExistence type="inferred from homology"/>
<dbReference type="RefSeq" id="XP_035318874.1">
    <property type="nucleotide sequence ID" value="XM_035465325.1"/>
</dbReference>
<sequence>MSAENEKEIPVAYEQLEELEDDFEDVELEMRECMPMERSRTVARPYPRLGKEKNDDETDSDVCKVVRQQYNLSKDLYVKREKVVSQIPGFWPLVVEQCPPDIDEYIQPQDANVFMTSLTGLKVDRFELPSGDPRSISIRFEFSENEYFEDRTLEKKFRWRYAKDGWAGLISEPVPIKWKEGKDLTNGMLDLVCKVYQEDQASAKPNEETELKKELKKQMDNTGLDGLSFFAWFGFRGRNISDDEHKEALKKEEERRKARKEGKKIDEEDMEDDDDDDEYEWEIFPTADDLAVCIAEDLYPSAIKYFLAAQEQDGLSDLDFEDDEEDSDEEMGDSEDQPPKKRKA</sequence>
<dbReference type="Pfam" id="PF00956">
    <property type="entry name" value="NAP"/>
    <property type="match status" value="1"/>
</dbReference>
<keyword evidence="3" id="KW-0175">Coiled coil</keyword>
<comment type="similarity">
    <text evidence="1 2">Belongs to the nucleosome assembly protein (NAP) family.</text>
</comment>
<dbReference type="Proteomes" id="UP000749293">
    <property type="component" value="Unassembled WGS sequence"/>
</dbReference>
<reference evidence="5" key="1">
    <citation type="submission" date="2020-03" db="EMBL/GenBank/DDBJ databases">
        <title>Site-based positive gene gene selection in Geosmithia morbida across the United States reveals a broad range of putative effectors and factors for local host and environmental adapation.</title>
        <authorList>
            <person name="Onufrak A."/>
            <person name="Murdoch R.W."/>
            <person name="Gazis R."/>
            <person name="Huff M."/>
            <person name="Staton M."/>
            <person name="Klingeman W."/>
            <person name="Hadziabdic D."/>
        </authorList>
    </citation>
    <scope>NUCLEOTIDE SEQUENCE</scope>
    <source>
        <strain evidence="5">1262</strain>
    </source>
</reference>